<dbReference type="AlphaFoldDB" id="A0AAV7YSQ7"/>
<feature type="compositionally biased region" description="Basic and acidic residues" evidence="1">
    <location>
        <begin position="278"/>
        <end position="293"/>
    </location>
</feature>
<comment type="caution">
    <text evidence="2">The sequence shown here is derived from an EMBL/GenBank/DDBJ whole genome shotgun (WGS) entry which is preliminary data.</text>
</comment>
<feature type="compositionally biased region" description="Basic and acidic residues" evidence="1">
    <location>
        <begin position="302"/>
        <end position="324"/>
    </location>
</feature>
<gene>
    <name evidence="2" type="ORF">M0812_21736</name>
</gene>
<protein>
    <submittedName>
        <fullName evidence="2">Uncharacterized protein</fullName>
    </submittedName>
</protein>
<dbReference type="Proteomes" id="UP001146793">
    <property type="component" value="Unassembled WGS sequence"/>
</dbReference>
<accession>A0AAV7YSQ7</accession>
<name>A0AAV7YSQ7_9EUKA</name>
<organism evidence="2 3">
    <name type="scientific">Anaeramoeba flamelloides</name>
    <dbReference type="NCBI Taxonomy" id="1746091"/>
    <lineage>
        <taxon>Eukaryota</taxon>
        <taxon>Metamonada</taxon>
        <taxon>Anaeramoebidae</taxon>
        <taxon>Anaeramoeba</taxon>
    </lineage>
</organism>
<sequence>MAAWKIPTEFLQSQIHGDKMIARIYFPDDSYRSLFLPRNVAVNEILEQSSFKLKLQQKKIRNLGLYIRSKFLSWRLDLSETPLDWLVYVGVPEIEYCLFLTKDDRPMKGFRKKRFSFLKCDHKKQLKRVEKPKSRMGEISLILELPQQLLQNVKNDNSSSNLIVCYFHSEETIGILLQELQSFLEIKETLVLESCFHQNGRNRRNILHTREQLSEVLKRDLGKYKFSIQFKGYQEQERIQPKQILTINKKEIIKPEHIEKENGNNKGKNNNKNSDNCNKNKDNNNNKAKENGKCDLNTIKNNNEKERGKEREKEREKEKEKEKENLYKEINNKKENNFFEMGEKQMKEKGNDELALLPVNSNEVDQLIEDVLKLELRLSQDSETNNYPFQNYVINDQFN</sequence>
<reference evidence="2" key="1">
    <citation type="submission" date="2022-08" db="EMBL/GenBank/DDBJ databases">
        <title>Novel sulphate-reducing endosymbionts in the free-living metamonad Anaeramoeba.</title>
        <authorList>
            <person name="Jerlstrom-Hultqvist J."/>
            <person name="Cepicka I."/>
            <person name="Gallot-Lavallee L."/>
            <person name="Salas-Leiva D."/>
            <person name="Curtis B.A."/>
            <person name="Zahonova K."/>
            <person name="Pipaliya S."/>
            <person name="Dacks J."/>
            <person name="Roger A.J."/>
        </authorList>
    </citation>
    <scope>NUCLEOTIDE SEQUENCE</scope>
    <source>
        <strain evidence="2">Busselton2</strain>
    </source>
</reference>
<feature type="compositionally biased region" description="Low complexity" evidence="1">
    <location>
        <begin position="264"/>
        <end position="277"/>
    </location>
</feature>
<proteinExistence type="predicted"/>
<evidence type="ECO:0000256" key="1">
    <source>
        <dbReference type="SAM" id="MobiDB-lite"/>
    </source>
</evidence>
<feature type="region of interest" description="Disordered" evidence="1">
    <location>
        <begin position="256"/>
        <end position="324"/>
    </location>
</feature>
<dbReference type="EMBL" id="JANTQA010000047">
    <property type="protein sequence ID" value="KAJ3432793.1"/>
    <property type="molecule type" value="Genomic_DNA"/>
</dbReference>
<evidence type="ECO:0000313" key="2">
    <source>
        <dbReference type="EMBL" id="KAJ3432793.1"/>
    </source>
</evidence>
<evidence type="ECO:0000313" key="3">
    <source>
        <dbReference type="Proteomes" id="UP001146793"/>
    </source>
</evidence>